<protein>
    <recommendedName>
        <fullName evidence="3">HNH endonuclease</fullName>
    </recommendedName>
</protein>
<comment type="caution">
    <text evidence="1">The sequence shown here is derived from an EMBL/GenBank/DDBJ whole genome shotgun (WGS) entry which is preliminary data.</text>
</comment>
<reference evidence="1" key="1">
    <citation type="journal article" date="2014" name="Int. J. Syst. Evol. Microbiol.">
        <title>Complete genome sequence of Corynebacterium casei LMG S-19264T (=DSM 44701T), isolated from a smear-ripened cheese.</title>
        <authorList>
            <consortium name="US DOE Joint Genome Institute (JGI-PGF)"/>
            <person name="Walter F."/>
            <person name="Albersmeier A."/>
            <person name="Kalinowski J."/>
            <person name="Ruckert C."/>
        </authorList>
    </citation>
    <scope>NUCLEOTIDE SEQUENCE</scope>
    <source>
        <strain evidence="1">JCM 4122</strain>
    </source>
</reference>
<dbReference type="AlphaFoldDB" id="A0A919BV10"/>
<reference evidence="1" key="2">
    <citation type="submission" date="2020-09" db="EMBL/GenBank/DDBJ databases">
        <authorList>
            <person name="Sun Q."/>
            <person name="Ohkuma M."/>
        </authorList>
    </citation>
    <scope>NUCLEOTIDE SEQUENCE</scope>
    <source>
        <strain evidence="1">JCM 4122</strain>
    </source>
</reference>
<dbReference type="Proteomes" id="UP000632849">
    <property type="component" value="Unassembled WGS sequence"/>
</dbReference>
<proteinExistence type="predicted"/>
<dbReference type="EMBL" id="BNBE01000002">
    <property type="protein sequence ID" value="GHG13167.1"/>
    <property type="molecule type" value="Genomic_DNA"/>
</dbReference>
<dbReference type="RefSeq" id="WP_190043258.1">
    <property type="nucleotide sequence ID" value="NZ_BNBE01000002.1"/>
</dbReference>
<gene>
    <name evidence="1" type="ORF">GCM10017667_53640</name>
</gene>
<evidence type="ECO:0000313" key="2">
    <source>
        <dbReference type="Proteomes" id="UP000632849"/>
    </source>
</evidence>
<accession>A0A919BV10</accession>
<organism evidence="1 2">
    <name type="scientific">Streptomyces filamentosus</name>
    <name type="common">Streptomyces roseosporus</name>
    <dbReference type="NCBI Taxonomy" id="67294"/>
    <lineage>
        <taxon>Bacteria</taxon>
        <taxon>Bacillati</taxon>
        <taxon>Actinomycetota</taxon>
        <taxon>Actinomycetes</taxon>
        <taxon>Kitasatosporales</taxon>
        <taxon>Streptomycetaceae</taxon>
        <taxon>Streptomyces</taxon>
    </lineage>
</organism>
<evidence type="ECO:0000313" key="1">
    <source>
        <dbReference type="EMBL" id="GHG13167.1"/>
    </source>
</evidence>
<keyword evidence="2" id="KW-1185">Reference proteome</keyword>
<evidence type="ECO:0008006" key="3">
    <source>
        <dbReference type="Google" id="ProtNLM"/>
    </source>
</evidence>
<name>A0A919BV10_STRFL</name>
<sequence>MANTCVFCGEKAGSREHVLPQWLRRQAPEKFAKAGGTRTIRTKQGEYRQIAELFATATVKCVCSTCNNVWMSDIEQRVQPFLYHVMLGRPVTLGADEQTALATWAMKTSMMMVQSSVLDDLTMIPRADYLQLHRHGQPSMRRTTARALYVEPPGDEHQHEWGTFHGRRIGGKTNGYSVILRTGALAVQFTSLRLEPGYEIARYGENGQQLRLWPTTEAFSWPPPTPTPNDELASMHPARVWAKKRKA</sequence>